<dbReference type="Proteomes" id="UP001279734">
    <property type="component" value="Unassembled WGS sequence"/>
</dbReference>
<dbReference type="EMBL" id="BSYO01000007">
    <property type="protein sequence ID" value="GMH07264.1"/>
    <property type="molecule type" value="Genomic_DNA"/>
</dbReference>
<evidence type="ECO:0000313" key="1">
    <source>
        <dbReference type="EMBL" id="GMH07264.1"/>
    </source>
</evidence>
<evidence type="ECO:0000313" key="2">
    <source>
        <dbReference type="Proteomes" id="UP001279734"/>
    </source>
</evidence>
<keyword evidence="2" id="KW-1185">Reference proteome</keyword>
<name>A0AAD3SAB0_NEPGR</name>
<proteinExistence type="predicted"/>
<comment type="caution">
    <text evidence="1">The sequence shown here is derived from an EMBL/GenBank/DDBJ whole genome shotgun (WGS) entry which is preliminary data.</text>
</comment>
<dbReference type="AlphaFoldDB" id="A0AAD3SAB0"/>
<protein>
    <submittedName>
        <fullName evidence="1">Uncharacterized protein</fullName>
    </submittedName>
</protein>
<accession>A0AAD3SAB0</accession>
<organism evidence="1 2">
    <name type="scientific">Nepenthes gracilis</name>
    <name type="common">Slender pitcher plant</name>
    <dbReference type="NCBI Taxonomy" id="150966"/>
    <lineage>
        <taxon>Eukaryota</taxon>
        <taxon>Viridiplantae</taxon>
        <taxon>Streptophyta</taxon>
        <taxon>Embryophyta</taxon>
        <taxon>Tracheophyta</taxon>
        <taxon>Spermatophyta</taxon>
        <taxon>Magnoliopsida</taxon>
        <taxon>eudicotyledons</taxon>
        <taxon>Gunneridae</taxon>
        <taxon>Pentapetalae</taxon>
        <taxon>Caryophyllales</taxon>
        <taxon>Nepenthaceae</taxon>
        <taxon>Nepenthes</taxon>
    </lineage>
</organism>
<reference evidence="1" key="1">
    <citation type="submission" date="2023-05" db="EMBL/GenBank/DDBJ databases">
        <title>Nepenthes gracilis genome sequencing.</title>
        <authorList>
            <person name="Fukushima K."/>
        </authorList>
    </citation>
    <scope>NUCLEOTIDE SEQUENCE</scope>
    <source>
        <strain evidence="1">SING2019-196</strain>
    </source>
</reference>
<sequence length="118" mass="13321">MVLFAWTLFRDFRKAGSGVMVEVVDKNFGVNMIYLDKSYEEECMKAGSDRPGSTQAACGPWCWFIGLGSFQPVMPSHRKFPASVGVISTNYWYILIIMRYAACNVVYPFVCRSPLISP</sequence>
<gene>
    <name evidence="1" type="ORF">Nepgr_009104</name>
</gene>